<dbReference type="Proteomes" id="UP000195402">
    <property type="component" value="Unassembled WGS sequence"/>
</dbReference>
<feature type="transmembrane region" description="Helical" evidence="8">
    <location>
        <begin position="7"/>
        <end position="33"/>
    </location>
</feature>
<dbReference type="GO" id="GO:0004577">
    <property type="term" value="F:N-acetylglucosaminyldiphosphodolichol N-acetylglucosaminyltransferase activity"/>
    <property type="evidence" value="ECO:0007669"/>
    <property type="project" value="TreeGrafter"/>
</dbReference>
<evidence type="ECO:0000256" key="5">
    <source>
        <dbReference type="ARBA" id="ARBA00022824"/>
    </source>
</evidence>
<keyword evidence="4 8" id="KW-0812">Transmembrane</keyword>
<keyword evidence="5" id="KW-0256">Endoplasmic reticulum</keyword>
<evidence type="ECO:0000256" key="8">
    <source>
        <dbReference type="SAM" id="Phobius"/>
    </source>
</evidence>
<dbReference type="AlphaFoldDB" id="A0A200R8B7"/>
<dbReference type="FunFam" id="3.40.50.2000:FF:000182">
    <property type="entry name" value="UDP-N-acetylglucosamine transferase subunit ALG14 isogeny"/>
    <property type="match status" value="1"/>
</dbReference>
<feature type="transmembrane region" description="Helical" evidence="8">
    <location>
        <begin position="131"/>
        <end position="152"/>
    </location>
</feature>
<keyword evidence="7 8" id="KW-0472">Membrane</keyword>
<proteinExistence type="inferred from homology"/>
<evidence type="ECO:0000313" key="9">
    <source>
        <dbReference type="EMBL" id="OVA18945.1"/>
    </source>
</evidence>
<evidence type="ECO:0000256" key="4">
    <source>
        <dbReference type="ARBA" id="ARBA00022692"/>
    </source>
</evidence>
<reference evidence="9 10" key="1">
    <citation type="journal article" date="2017" name="Mol. Plant">
        <title>The Genome of Medicinal Plant Macleaya cordata Provides New Insights into Benzylisoquinoline Alkaloids Metabolism.</title>
        <authorList>
            <person name="Liu X."/>
            <person name="Liu Y."/>
            <person name="Huang P."/>
            <person name="Ma Y."/>
            <person name="Qing Z."/>
            <person name="Tang Q."/>
            <person name="Cao H."/>
            <person name="Cheng P."/>
            <person name="Zheng Y."/>
            <person name="Yuan Z."/>
            <person name="Zhou Y."/>
            <person name="Liu J."/>
            <person name="Tang Z."/>
            <person name="Zhuo Y."/>
            <person name="Zhang Y."/>
            <person name="Yu L."/>
            <person name="Huang J."/>
            <person name="Yang P."/>
            <person name="Peng Q."/>
            <person name="Zhang J."/>
            <person name="Jiang W."/>
            <person name="Zhang Z."/>
            <person name="Lin K."/>
            <person name="Ro D.K."/>
            <person name="Chen X."/>
            <person name="Xiong X."/>
            <person name="Shang Y."/>
            <person name="Huang S."/>
            <person name="Zeng J."/>
        </authorList>
    </citation>
    <scope>NUCLEOTIDE SEQUENCE [LARGE SCALE GENOMIC DNA]</scope>
    <source>
        <strain evidence="10">cv. BLH2017</strain>
        <tissue evidence="9">Root</tissue>
    </source>
</reference>
<evidence type="ECO:0000256" key="1">
    <source>
        <dbReference type="ARBA" id="ARBA00004389"/>
    </source>
</evidence>
<dbReference type="InterPro" id="IPR013969">
    <property type="entry name" value="Oligosacch_biosynth_Alg14"/>
</dbReference>
<dbReference type="Pfam" id="PF08660">
    <property type="entry name" value="Alg14"/>
    <property type="match status" value="1"/>
</dbReference>
<evidence type="ECO:0000256" key="6">
    <source>
        <dbReference type="ARBA" id="ARBA00022989"/>
    </source>
</evidence>
<evidence type="ECO:0000256" key="2">
    <source>
        <dbReference type="ARBA" id="ARBA00009731"/>
    </source>
</evidence>
<dbReference type="GO" id="GO:0043541">
    <property type="term" value="C:UDP-N-acetylglucosamine transferase complex"/>
    <property type="evidence" value="ECO:0007669"/>
    <property type="project" value="TreeGrafter"/>
</dbReference>
<dbReference type="STRING" id="56857.A0A200R8B7"/>
<evidence type="ECO:0000313" key="10">
    <source>
        <dbReference type="Proteomes" id="UP000195402"/>
    </source>
</evidence>
<comment type="subcellular location">
    <subcellularLocation>
        <location evidence="1">Endoplasmic reticulum membrane</location>
        <topology evidence="1">Single-pass membrane protein</topology>
    </subcellularLocation>
</comment>
<sequence length="234" mass="26436">MEKGNNCCFYIMMVPNSIVVLIAITIKIVIRIFHVIHQSSKPLRNLSLEPINTFIILGSGGHTAEMLNLIRGLQKNRFTLRVYIAASTDNMSLQKVQALEASVVDQTGAGKVKEAAQFMQIYQSWEVGQSYLTSVGTMLIALVHALFLMIKIRPQVILCNGPETCFPLCVIAFLFKVLGVRWSSIFHVESIARVRRLSLSGLLLYKLRIADLIFVQWSQLQRKYPRTNYVGCLM</sequence>
<comment type="caution">
    <text evidence="9">The sequence shown here is derived from an EMBL/GenBank/DDBJ whole genome shotgun (WGS) entry which is preliminary data.</text>
</comment>
<dbReference type="OMA" id="GTCCIIT"/>
<evidence type="ECO:0000256" key="7">
    <source>
        <dbReference type="ARBA" id="ARBA00023136"/>
    </source>
</evidence>
<dbReference type="EMBL" id="MVGT01000347">
    <property type="protein sequence ID" value="OVA18945.1"/>
    <property type="molecule type" value="Genomic_DNA"/>
</dbReference>
<dbReference type="Gene3D" id="3.40.50.2000">
    <property type="entry name" value="Glycogen Phosphorylase B"/>
    <property type="match status" value="1"/>
</dbReference>
<dbReference type="FunCoup" id="A0A200R8B7">
    <property type="interactions" value="2457"/>
</dbReference>
<dbReference type="GO" id="GO:0006488">
    <property type="term" value="P:dolichol-linked oligosaccharide biosynthetic process"/>
    <property type="evidence" value="ECO:0007669"/>
    <property type="project" value="InterPro"/>
</dbReference>
<organism evidence="9 10">
    <name type="scientific">Macleaya cordata</name>
    <name type="common">Five-seeded plume-poppy</name>
    <name type="synonym">Bocconia cordata</name>
    <dbReference type="NCBI Taxonomy" id="56857"/>
    <lineage>
        <taxon>Eukaryota</taxon>
        <taxon>Viridiplantae</taxon>
        <taxon>Streptophyta</taxon>
        <taxon>Embryophyta</taxon>
        <taxon>Tracheophyta</taxon>
        <taxon>Spermatophyta</taxon>
        <taxon>Magnoliopsida</taxon>
        <taxon>Ranunculales</taxon>
        <taxon>Papaveraceae</taxon>
        <taxon>Papaveroideae</taxon>
        <taxon>Macleaya</taxon>
    </lineage>
</organism>
<gene>
    <name evidence="9" type="ORF">BVC80_1227g23</name>
</gene>
<comment type="similarity">
    <text evidence="2">Belongs to the ALG14 family.</text>
</comment>
<keyword evidence="10" id="KW-1185">Reference proteome</keyword>
<keyword evidence="6 8" id="KW-1133">Transmembrane helix</keyword>
<feature type="transmembrane region" description="Helical" evidence="8">
    <location>
        <begin position="164"/>
        <end position="185"/>
    </location>
</feature>
<dbReference type="PANTHER" id="PTHR12154">
    <property type="entry name" value="GLYCOSYL TRANSFERASE-RELATED"/>
    <property type="match status" value="1"/>
</dbReference>
<evidence type="ECO:0000256" key="3">
    <source>
        <dbReference type="ARBA" id="ARBA00017467"/>
    </source>
</evidence>
<dbReference type="PANTHER" id="PTHR12154:SF4">
    <property type="entry name" value="UDP-N-ACETYLGLUCOSAMINE TRANSFERASE SUBUNIT ALG14 HOMOLOG"/>
    <property type="match status" value="1"/>
</dbReference>
<name>A0A200R8B7_MACCD</name>
<dbReference type="InParanoid" id="A0A200R8B7"/>
<dbReference type="OrthoDB" id="17098at2759"/>
<protein>
    <recommendedName>
        <fullName evidence="3">UDP-N-acetylglucosamine transferase subunit ALG14</fullName>
    </recommendedName>
</protein>
<accession>A0A200R8B7</accession>